<dbReference type="EMBL" id="CP009896">
    <property type="protein sequence ID" value="AIY19651.2"/>
    <property type="molecule type" value="Genomic_DNA"/>
</dbReference>
<dbReference type="HOGENOM" id="CLU_1530980_0_0_11"/>
<dbReference type="AlphaFoldDB" id="A0A0A1DQF6"/>
<protein>
    <submittedName>
        <fullName evidence="1">Uncharacterized protein</fullName>
    </submittedName>
</protein>
<accession>A0A0A1DQF6</accession>
<gene>
    <name evidence="1" type="ORF">KR76_01930</name>
</gene>
<keyword evidence="2" id="KW-1185">Reference proteome</keyword>
<proteinExistence type="predicted"/>
<organism evidence="1 2">
    <name type="scientific">Nocardioides simplex</name>
    <name type="common">Arthrobacter simplex</name>
    <dbReference type="NCBI Taxonomy" id="2045"/>
    <lineage>
        <taxon>Bacteria</taxon>
        <taxon>Bacillati</taxon>
        <taxon>Actinomycetota</taxon>
        <taxon>Actinomycetes</taxon>
        <taxon>Propionibacteriales</taxon>
        <taxon>Nocardioidaceae</taxon>
        <taxon>Pimelobacter</taxon>
    </lineage>
</organism>
<dbReference type="Proteomes" id="UP000030300">
    <property type="component" value="Chromosome"/>
</dbReference>
<dbReference type="KEGG" id="psim:KR76_01930"/>
<name>A0A0A1DQF6_NOCSI</name>
<evidence type="ECO:0000313" key="2">
    <source>
        <dbReference type="Proteomes" id="UP000030300"/>
    </source>
</evidence>
<dbReference type="STRING" id="2045.KR76_01930"/>
<evidence type="ECO:0000313" key="1">
    <source>
        <dbReference type="EMBL" id="AIY19651.2"/>
    </source>
</evidence>
<reference evidence="1 2" key="1">
    <citation type="journal article" date="2015" name="Genome Announc.">
        <title>Complete Genome Sequence of Steroid-Transforming Nocardioides simplex VKM Ac-2033D.</title>
        <authorList>
            <person name="Shtratnikova V.Y."/>
            <person name="Schelkunov M.I."/>
            <person name="Pekov Y.A."/>
            <person name="Fokina V.V."/>
            <person name="Logacheva M.D."/>
            <person name="Sokolov S.L."/>
            <person name="Bragin E.Y."/>
            <person name="Ashapkin V.V."/>
            <person name="Donova M.V."/>
        </authorList>
    </citation>
    <scope>NUCLEOTIDE SEQUENCE [LARGE SCALE GENOMIC DNA]</scope>
    <source>
        <strain evidence="1 2">VKM Ac-2033D</strain>
    </source>
</reference>
<sequence length="175" mass="19506">MASEVQDAARSAGQAEMYAQGQAFYVRILVPPSCKRCTVLAGRIYRTDAAFDRHPGCDCTSESCASLQDALDRGLVVTPEDAFERGWIRDLTEAEMQAIRDGSDVTTVINSASGISTAEVFGHRVKVTRYGTTRRAAWRKRNPSRPVRLRPESIYEIAADREDALRLLRLYGYLT</sequence>